<organism evidence="7 8">
    <name type="scientific">OM182 bacterium BACL3 MAG-120507-bin80</name>
    <dbReference type="NCBI Taxonomy" id="1655577"/>
    <lineage>
        <taxon>Bacteria</taxon>
        <taxon>Pseudomonadati</taxon>
        <taxon>Pseudomonadota</taxon>
        <taxon>Gammaproteobacteria</taxon>
        <taxon>OMG group</taxon>
        <taxon>OM182 clade</taxon>
    </lineage>
</organism>
<evidence type="ECO:0000256" key="6">
    <source>
        <dbReference type="SAM" id="Phobius"/>
    </source>
</evidence>
<dbReference type="NCBIfam" id="NF006088">
    <property type="entry name" value="PRK08238.1"/>
    <property type="match status" value="1"/>
</dbReference>
<keyword evidence="2" id="KW-1003">Cell membrane</keyword>
<dbReference type="PANTHER" id="PTHR11048:SF5">
    <property type="entry name" value="DECAPRENYL-PHOSPHATE PHOSPHORIBOSYLTRANSFERASE"/>
    <property type="match status" value="1"/>
</dbReference>
<dbReference type="InterPro" id="IPR036412">
    <property type="entry name" value="HAD-like_sf"/>
</dbReference>
<sequence length="478" mass="53112">MPPTPTTPLFVDLDGTVLRSDLLFESVLWLLRHKPWVLLLAPFWLMRGRARLKFEVANRAQPIIESQPRNPEFDAFLRGEAERGRDLILISASDERLTRLVANHVGHFVDAIGSDESTNLKGHNKLIRIRHLCGDSAFAYAGDSAADLVIWQHAEQRITVNASKEIRTQLANHQPVSRETLHFDIPGSSLRAFWRALRPHQWLKNSLLFLPLLLSHQADDLPLLFAACVGFISFSLCASSVYLLNDMLDLESDRQHVSKHKRPFASGDLSLRVGFVAAPLLLLASFAIAASLPASFILVLTAYWITTLLYSLYIKSYFLLDAVVLAGLFTLRIVAGSAAIGVVTTDWLLAFSLFLFFGLALVKRHAELMNLQKAGKLASAGRGYNVRHLALIRRLGSAANLAAIAVFAVYALAPSTTQLYSQPLILLGVCPPMIYLVLRLWRIARAGQLQEDPVRFAMQDLRSQLLLGACALIIWLAI</sequence>
<feature type="transmembrane region" description="Helical" evidence="6">
    <location>
        <begin position="419"/>
        <end position="441"/>
    </location>
</feature>
<feature type="transmembrane region" description="Helical" evidence="6">
    <location>
        <begin position="318"/>
        <end position="341"/>
    </location>
</feature>
<dbReference type="InterPro" id="IPR000537">
    <property type="entry name" value="UbiA_prenyltransferase"/>
</dbReference>
<feature type="transmembrane region" description="Helical" evidence="6">
    <location>
        <begin position="347"/>
        <end position="366"/>
    </location>
</feature>
<feature type="transmembrane region" description="Helical" evidence="6">
    <location>
        <begin position="224"/>
        <end position="244"/>
    </location>
</feature>
<dbReference type="InterPro" id="IPR023214">
    <property type="entry name" value="HAD_sf"/>
</dbReference>
<dbReference type="InterPro" id="IPR039653">
    <property type="entry name" value="Prenyltransferase"/>
</dbReference>
<dbReference type="InterPro" id="IPR044878">
    <property type="entry name" value="UbiA_sf"/>
</dbReference>
<dbReference type="EMBL" id="LIBB01000002">
    <property type="protein sequence ID" value="KRO73423.1"/>
    <property type="molecule type" value="Genomic_DNA"/>
</dbReference>
<evidence type="ECO:0000256" key="3">
    <source>
        <dbReference type="ARBA" id="ARBA00022692"/>
    </source>
</evidence>
<comment type="caution">
    <text evidence="7">The sequence shown here is derived from an EMBL/GenBank/DDBJ whole genome shotgun (WGS) entry which is preliminary data.</text>
</comment>
<evidence type="ECO:0000256" key="5">
    <source>
        <dbReference type="ARBA" id="ARBA00023136"/>
    </source>
</evidence>
<feature type="transmembrane region" description="Helical" evidence="6">
    <location>
        <begin position="294"/>
        <end position="313"/>
    </location>
</feature>
<comment type="subcellular location">
    <subcellularLocation>
        <location evidence="1">Membrane</location>
        <topology evidence="1">Multi-pass membrane protein</topology>
    </subcellularLocation>
</comment>
<protein>
    <recommendedName>
        <fullName evidence="9">Prenyltransferase</fullName>
    </recommendedName>
</protein>
<reference evidence="7 8" key="1">
    <citation type="submission" date="2015-10" db="EMBL/GenBank/DDBJ databases">
        <title>Metagenome-Assembled Genomes uncover a global brackish microbiome.</title>
        <authorList>
            <person name="Hugerth L.W."/>
            <person name="Larsson J."/>
            <person name="Alneberg J."/>
            <person name="Lindh M.V."/>
            <person name="Legrand C."/>
            <person name="Pinhassi J."/>
            <person name="Andersson A.F."/>
        </authorList>
    </citation>
    <scope>NUCLEOTIDE SEQUENCE [LARGE SCALE GENOMIC DNA]</scope>
    <source>
        <strain evidence="7">BACL4 MAG-120507-bin80</strain>
    </source>
</reference>
<name>A0A0R2SEX3_9GAMM</name>
<feature type="transmembrane region" description="Helical" evidence="6">
    <location>
        <begin position="395"/>
        <end position="413"/>
    </location>
</feature>
<keyword evidence="3 6" id="KW-0812">Transmembrane</keyword>
<evidence type="ECO:0000256" key="1">
    <source>
        <dbReference type="ARBA" id="ARBA00004141"/>
    </source>
</evidence>
<dbReference type="GO" id="GO:0016765">
    <property type="term" value="F:transferase activity, transferring alkyl or aryl (other than methyl) groups"/>
    <property type="evidence" value="ECO:0007669"/>
    <property type="project" value="InterPro"/>
</dbReference>
<dbReference type="Pfam" id="PF01040">
    <property type="entry name" value="UbiA"/>
    <property type="match status" value="1"/>
</dbReference>
<proteinExistence type="predicted"/>
<dbReference type="Pfam" id="PF12710">
    <property type="entry name" value="HAD"/>
    <property type="match status" value="1"/>
</dbReference>
<feature type="transmembrane region" description="Helical" evidence="6">
    <location>
        <begin position="269"/>
        <end position="288"/>
    </location>
</feature>
<accession>A0A0R2SEX3</accession>
<evidence type="ECO:0000313" key="7">
    <source>
        <dbReference type="EMBL" id="KRO73423.1"/>
    </source>
</evidence>
<dbReference type="SUPFAM" id="SSF56784">
    <property type="entry name" value="HAD-like"/>
    <property type="match status" value="1"/>
</dbReference>
<dbReference type="AlphaFoldDB" id="A0A0R2SEX3"/>
<evidence type="ECO:0000313" key="8">
    <source>
        <dbReference type="Proteomes" id="UP000051934"/>
    </source>
</evidence>
<dbReference type="Proteomes" id="UP000051934">
    <property type="component" value="Unassembled WGS sequence"/>
</dbReference>
<evidence type="ECO:0008006" key="9">
    <source>
        <dbReference type="Google" id="ProtNLM"/>
    </source>
</evidence>
<dbReference type="CDD" id="cd13963">
    <property type="entry name" value="PT_UbiA_2"/>
    <property type="match status" value="1"/>
</dbReference>
<evidence type="ECO:0000256" key="4">
    <source>
        <dbReference type="ARBA" id="ARBA00022989"/>
    </source>
</evidence>
<dbReference type="Gene3D" id="1.10.357.140">
    <property type="entry name" value="UbiA prenyltransferase"/>
    <property type="match status" value="1"/>
</dbReference>
<dbReference type="Gene3D" id="3.40.50.1000">
    <property type="entry name" value="HAD superfamily/HAD-like"/>
    <property type="match status" value="1"/>
</dbReference>
<keyword evidence="4 6" id="KW-1133">Transmembrane helix</keyword>
<dbReference type="PANTHER" id="PTHR11048">
    <property type="entry name" value="PRENYLTRANSFERASES"/>
    <property type="match status" value="1"/>
</dbReference>
<dbReference type="GO" id="GO:0005886">
    <property type="term" value="C:plasma membrane"/>
    <property type="evidence" value="ECO:0007669"/>
    <property type="project" value="TreeGrafter"/>
</dbReference>
<keyword evidence="5 6" id="KW-0472">Membrane</keyword>
<evidence type="ECO:0000256" key="2">
    <source>
        <dbReference type="ARBA" id="ARBA00022475"/>
    </source>
</evidence>
<gene>
    <name evidence="7" type="ORF">ABR69_01810</name>
</gene>
<dbReference type="GO" id="GO:0009247">
    <property type="term" value="P:glycolipid biosynthetic process"/>
    <property type="evidence" value="ECO:0007669"/>
    <property type="project" value="TreeGrafter"/>
</dbReference>